<dbReference type="Pfam" id="PF01749">
    <property type="entry name" value="IBB"/>
    <property type="match status" value="1"/>
</dbReference>
<evidence type="ECO:0000256" key="1">
    <source>
        <dbReference type="ARBA" id="ARBA00010394"/>
    </source>
</evidence>
<keyword evidence="3" id="KW-0677">Repeat</keyword>
<dbReference type="EMBL" id="GEDC01007807">
    <property type="protein sequence ID" value="JAS29491.1"/>
    <property type="molecule type" value="Transcribed_RNA"/>
</dbReference>
<dbReference type="Pfam" id="PF00514">
    <property type="entry name" value="Arm"/>
    <property type="match status" value="8"/>
</dbReference>
<evidence type="ECO:0000256" key="4">
    <source>
        <dbReference type="ARBA" id="ARBA00022927"/>
    </source>
</evidence>
<proteinExistence type="inferred from homology"/>
<dbReference type="GO" id="GO:0006606">
    <property type="term" value="P:protein import into nucleus"/>
    <property type="evidence" value="ECO:0007669"/>
    <property type="project" value="InterPro"/>
</dbReference>
<dbReference type="InterPro" id="IPR000225">
    <property type="entry name" value="Armadillo"/>
</dbReference>
<dbReference type="PROSITE" id="PS50176">
    <property type="entry name" value="ARM_REPEAT"/>
    <property type="match status" value="3"/>
</dbReference>
<feature type="domain" description="IBB" evidence="8">
    <location>
        <begin position="1"/>
        <end position="55"/>
    </location>
</feature>
<gene>
    <name evidence="9" type="ORF">g.24988</name>
    <name evidence="10" type="ORF">g.24994</name>
</gene>
<evidence type="ECO:0000256" key="3">
    <source>
        <dbReference type="ARBA" id="ARBA00022737"/>
    </source>
</evidence>
<dbReference type="InterPro" id="IPR002652">
    <property type="entry name" value="Importin-a_IBB"/>
</dbReference>
<dbReference type="InterPro" id="IPR032413">
    <property type="entry name" value="Arm_3"/>
</dbReference>
<evidence type="ECO:0000256" key="2">
    <source>
        <dbReference type="ARBA" id="ARBA00022448"/>
    </source>
</evidence>
<feature type="repeat" description="ARM" evidence="6">
    <location>
        <begin position="206"/>
        <end position="234"/>
    </location>
</feature>
<dbReference type="PANTHER" id="PTHR23316">
    <property type="entry name" value="IMPORTIN ALPHA"/>
    <property type="match status" value="1"/>
</dbReference>
<name>A0A1B6CHT0_9HEMI</name>
<feature type="compositionally biased region" description="Basic and acidic residues" evidence="7">
    <location>
        <begin position="20"/>
        <end position="42"/>
    </location>
</feature>
<dbReference type="InterPro" id="IPR024931">
    <property type="entry name" value="Importin_alpha"/>
</dbReference>
<dbReference type="SUPFAM" id="SSF48371">
    <property type="entry name" value="ARM repeat"/>
    <property type="match status" value="1"/>
</dbReference>
<dbReference type="PIRSF" id="PIRSF005673">
    <property type="entry name" value="Importin_alpha"/>
    <property type="match status" value="1"/>
</dbReference>
<evidence type="ECO:0000256" key="7">
    <source>
        <dbReference type="SAM" id="MobiDB-lite"/>
    </source>
</evidence>
<dbReference type="EMBL" id="GEDC01024347">
    <property type="protein sequence ID" value="JAS12951.1"/>
    <property type="molecule type" value="Transcribed_RNA"/>
</dbReference>
<feature type="repeat" description="ARM" evidence="6">
    <location>
        <begin position="121"/>
        <end position="164"/>
    </location>
</feature>
<evidence type="ECO:0000313" key="9">
    <source>
        <dbReference type="EMBL" id="JAS12951.1"/>
    </source>
</evidence>
<dbReference type="InterPro" id="IPR016024">
    <property type="entry name" value="ARM-type_fold"/>
</dbReference>
<evidence type="ECO:0000313" key="10">
    <source>
        <dbReference type="EMBL" id="JAS29491.1"/>
    </source>
</evidence>
<sequence>MRMSSFTHKHRYKNSALDSQELRRRREEEGVQLRKQKREQQLSKRRNVQSAIGPGEGGIDEDGNMQEDILSSLANAPVITQEMVAALYSNNVDEQLVATQKFRKLLSQEPNPPIDQVIQTGIVPRFVEFLKNNSNCTLQFEAAWALTNIASGTSVQTRMVINAGAVTVFVQLLSSEYEDVQEQAVWALGNIAGDSPECRDHVLDSGILVPLLQLLSKSSRLSMTRNAVWALSNLCRGKNPPPDFTKVSPCLPVLSRLLFHSDADVLADACWALSYLSDGPNDKIQAVIDAGVCRRLVELLMHNTHNVISAALRAVGNIVTGDDVQTQVILNCSVLPCLLELLVSSKETIRKEACWTISNITAGNRQQIQAVIDANIFPLLMEILGSAEFKTRKEAAWAITNATSGGTAEQIRYLVNQGCIPPLCDLLTVMDTKIIQVALNGLENILRLGEQDAKAQGSVNPYAVLIEECYGLDKIEFLQSHENMDIYQKTFDIIEHYFGSEDEDARVAPSQQGGQYQFATDQSVPMGGFNF</sequence>
<evidence type="ECO:0000256" key="5">
    <source>
        <dbReference type="PIRNR" id="PIRNR005673"/>
    </source>
</evidence>
<dbReference type="GO" id="GO:0061608">
    <property type="term" value="F:nuclear import signal receptor activity"/>
    <property type="evidence" value="ECO:0007669"/>
    <property type="project" value="InterPro"/>
</dbReference>
<dbReference type="InterPro" id="IPR036975">
    <property type="entry name" value="Importin-a_IBB_sf"/>
</dbReference>
<evidence type="ECO:0000256" key="6">
    <source>
        <dbReference type="PROSITE-ProRule" id="PRU00259"/>
    </source>
</evidence>
<dbReference type="Gene3D" id="1.20.5.690">
    <property type="entry name" value="Importin-alpha, importin-beta-binding domain"/>
    <property type="match status" value="1"/>
</dbReference>
<keyword evidence="4 5" id="KW-0653">Protein transport</keyword>
<dbReference type="Pfam" id="PF16186">
    <property type="entry name" value="Arm_3"/>
    <property type="match status" value="1"/>
</dbReference>
<keyword evidence="2 5" id="KW-0813">Transport</keyword>
<feature type="region of interest" description="Disordered" evidence="7">
    <location>
        <begin position="1"/>
        <end position="63"/>
    </location>
</feature>
<dbReference type="FunFam" id="1.20.5.690:FF:000001">
    <property type="entry name" value="Importin subunit alpha"/>
    <property type="match status" value="1"/>
</dbReference>
<protein>
    <recommendedName>
        <fullName evidence="5">Importin subunit alpha</fullName>
    </recommendedName>
</protein>
<organism evidence="9">
    <name type="scientific">Clastoptera arizonana</name>
    <name type="common">Arizona spittle bug</name>
    <dbReference type="NCBI Taxonomy" id="38151"/>
    <lineage>
        <taxon>Eukaryota</taxon>
        <taxon>Metazoa</taxon>
        <taxon>Ecdysozoa</taxon>
        <taxon>Arthropoda</taxon>
        <taxon>Hexapoda</taxon>
        <taxon>Insecta</taxon>
        <taxon>Pterygota</taxon>
        <taxon>Neoptera</taxon>
        <taxon>Paraneoptera</taxon>
        <taxon>Hemiptera</taxon>
        <taxon>Auchenorrhyncha</taxon>
        <taxon>Cercopoidea</taxon>
        <taxon>Clastopteridae</taxon>
        <taxon>Clastoptera</taxon>
    </lineage>
</organism>
<accession>A0A1B6CHT0</accession>
<reference evidence="9" key="1">
    <citation type="submission" date="2015-12" db="EMBL/GenBank/DDBJ databases">
        <title>De novo transcriptome assembly of four potential Pierce s Disease insect vectors from Arizona vineyards.</title>
        <authorList>
            <person name="Tassone E.E."/>
        </authorList>
    </citation>
    <scope>NUCLEOTIDE SEQUENCE</scope>
</reference>
<feature type="repeat" description="ARM" evidence="6">
    <location>
        <begin position="164"/>
        <end position="192"/>
    </location>
</feature>
<dbReference type="PROSITE" id="PS51214">
    <property type="entry name" value="IBB"/>
    <property type="match status" value="1"/>
</dbReference>
<dbReference type="InterPro" id="IPR011989">
    <property type="entry name" value="ARM-like"/>
</dbReference>
<evidence type="ECO:0000259" key="8">
    <source>
        <dbReference type="PROSITE" id="PS51214"/>
    </source>
</evidence>
<dbReference type="AlphaFoldDB" id="A0A1B6CHT0"/>
<dbReference type="FunFam" id="1.25.10.10:FF:000013">
    <property type="entry name" value="Importin subunit alpha"/>
    <property type="match status" value="1"/>
</dbReference>
<dbReference type="GO" id="GO:0005737">
    <property type="term" value="C:cytoplasm"/>
    <property type="evidence" value="ECO:0007669"/>
    <property type="project" value="InterPro"/>
</dbReference>
<comment type="similarity">
    <text evidence="1 5">Belongs to the importin alpha family.</text>
</comment>
<dbReference type="SMART" id="SM00185">
    <property type="entry name" value="ARM"/>
    <property type="match status" value="8"/>
</dbReference>
<dbReference type="Gene3D" id="1.25.10.10">
    <property type="entry name" value="Leucine-rich Repeat Variant"/>
    <property type="match status" value="1"/>
</dbReference>